<dbReference type="SUPFAM" id="SSF143081">
    <property type="entry name" value="BB1717-like"/>
    <property type="match status" value="1"/>
</dbReference>
<evidence type="ECO:0000256" key="3">
    <source>
        <dbReference type="ARBA" id="ARBA00022763"/>
    </source>
</evidence>
<dbReference type="GO" id="GO:0016829">
    <property type="term" value="F:lyase activity"/>
    <property type="evidence" value="ECO:0007669"/>
    <property type="project" value="UniProtKB-KW"/>
</dbReference>
<dbReference type="InterPro" id="IPR003738">
    <property type="entry name" value="SRAP"/>
</dbReference>
<dbReference type="EMBL" id="RKRA01000001">
    <property type="protein sequence ID" value="RPF26724.1"/>
    <property type="molecule type" value="Genomic_DNA"/>
</dbReference>
<evidence type="ECO:0000313" key="9">
    <source>
        <dbReference type="EMBL" id="RPF26724.1"/>
    </source>
</evidence>
<evidence type="ECO:0000256" key="7">
    <source>
        <dbReference type="ARBA" id="ARBA00023239"/>
    </source>
</evidence>
<proteinExistence type="inferred from homology"/>
<keyword evidence="7" id="KW-0456">Lyase</keyword>
<protein>
    <recommendedName>
        <fullName evidence="8">Abasic site processing protein</fullName>
        <ecNumber evidence="8">3.4.-.-</ecNumber>
    </recommendedName>
</protein>
<organism evidence="9 10">
    <name type="scientific">Georgenia muralis</name>
    <dbReference type="NCBI Taxonomy" id="154117"/>
    <lineage>
        <taxon>Bacteria</taxon>
        <taxon>Bacillati</taxon>
        <taxon>Actinomycetota</taxon>
        <taxon>Actinomycetes</taxon>
        <taxon>Micrococcales</taxon>
        <taxon>Bogoriellaceae</taxon>
        <taxon>Georgenia</taxon>
    </lineage>
</organism>
<keyword evidence="3" id="KW-0227">DNA damage</keyword>
<evidence type="ECO:0000256" key="6">
    <source>
        <dbReference type="ARBA" id="ARBA00023125"/>
    </source>
</evidence>
<dbReference type="GO" id="GO:0008233">
    <property type="term" value="F:peptidase activity"/>
    <property type="evidence" value="ECO:0007669"/>
    <property type="project" value="UniProtKB-KW"/>
</dbReference>
<evidence type="ECO:0000256" key="2">
    <source>
        <dbReference type="ARBA" id="ARBA00022670"/>
    </source>
</evidence>
<dbReference type="RefSeq" id="WP_123915717.1">
    <property type="nucleotide sequence ID" value="NZ_RKRA01000001.1"/>
</dbReference>
<name>A0A3N4Z4C7_9MICO</name>
<dbReference type="InterPro" id="IPR036590">
    <property type="entry name" value="SRAP-like"/>
</dbReference>
<evidence type="ECO:0000313" key="10">
    <source>
        <dbReference type="Proteomes" id="UP000280726"/>
    </source>
</evidence>
<dbReference type="Pfam" id="PF02586">
    <property type="entry name" value="SRAP"/>
    <property type="match status" value="1"/>
</dbReference>
<dbReference type="OrthoDB" id="9782620at2"/>
<comment type="similarity">
    <text evidence="1 8">Belongs to the SOS response-associated peptidase family.</text>
</comment>
<evidence type="ECO:0000256" key="8">
    <source>
        <dbReference type="RuleBase" id="RU364100"/>
    </source>
</evidence>
<dbReference type="PANTHER" id="PTHR13604">
    <property type="entry name" value="DC12-RELATED"/>
    <property type="match status" value="1"/>
</dbReference>
<reference evidence="9 10" key="1">
    <citation type="submission" date="2018-11" db="EMBL/GenBank/DDBJ databases">
        <title>Sequencing the genomes of 1000 actinobacteria strains.</title>
        <authorList>
            <person name="Klenk H.-P."/>
        </authorList>
    </citation>
    <scope>NUCLEOTIDE SEQUENCE [LARGE SCALE GENOMIC DNA]</scope>
    <source>
        <strain evidence="9 10">DSM 14418</strain>
    </source>
</reference>
<dbReference type="Proteomes" id="UP000280726">
    <property type="component" value="Unassembled WGS sequence"/>
</dbReference>
<keyword evidence="5" id="KW-0190">Covalent protein-DNA linkage</keyword>
<accession>A0A3N4Z4C7</accession>
<comment type="caution">
    <text evidence="9">The sequence shown here is derived from an EMBL/GenBank/DDBJ whole genome shotgun (WGS) entry which is preliminary data.</text>
</comment>
<dbReference type="EC" id="3.4.-.-" evidence="8"/>
<dbReference type="GO" id="GO:0006508">
    <property type="term" value="P:proteolysis"/>
    <property type="evidence" value="ECO:0007669"/>
    <property type="project" value="UniProtKB-KW"/>
</dbReference>
<sequence length="237" mass="26265">MCGRYANARRDADLVGAFGIEDVVGDEPAPSWNVAPTDDVRVVLERAPREEPEERPARQLRTVRWGLVPSWAKDASIGARLINARSESVTEKPAFKAAAARRRCLVPADGYYEWEKLPSGGKQPYFLHGDGVLGFAGLYELWPDPSRDADDPARWWWTFTILTTRAGDTLGHIHDRTPVVVPPAMAGDWLDPRLTKPSEVRAMIEAMPEPVLEPRPVGRAVGNVANNGPQLVERVEL</sequence>
<dbReference type="AlphaFoldDB" id="A0A3N4Z4C7"/>
<keyword evidence="6" id="KW-0238">DNA-binding</keyword>
<keyword evidence="2 8" id="KW-0645">Protease</keyword>
<keyword evidence="4 8" id="KW-0378">Hydrolase</keyword>
<gene>
    <name evidence="9" type="ORF">EDD32_1174</name>
</gene>
<dbReference type="GO" id="GO:0106300">
    <property type="term" value="P:protein-DNA covalent cross-linking repair"/>
    <property type="evidence" value="ECO:0007669"/>
    <property type="project" value="InterPro"/>
</dbReference>
<evidence type="ECO:0000256" key="5">
    <source>
        <dbReference type="ARBA" id="ARBA00023124"/>
    </source>
</evidence>
<dbReference type="PANTHER" id="PTHR13604:SF0">
    <property type="entry name" value="ABASIC SITE PROCESSING PROTEIN HMCES"/>
    <property type="match status" value="1"/>
</dbReference>
<evidence type="ECO:0000256" key="4">
    <source>
        <dbReference type="ARBA" id="ARBA00022801"/>
    </source>
</evidence>
<keyword evidence="10" id="KW-1185">Reference proteome</keyword>
<evidence type="ECO:0000256" key="1">
    <source>
        <dbReference type="ARBA" id="ARBA00008136"/>
    </source>
</evidence>
<dbReference type="Gene3D" id="3.90.1680.10">
    <property type="entry name" value="SOS response associated peptidase-like"/>
    <property type="match status" value="1"/>
</dbReference>
<dbReference type="GO" id="GO:0003697">
    <property type="term" value="F:single-stranded DNA binding"/>
    <property type="evidence" value="ECO:0007669"/>
    <property type="project" value="InterPro"/>
</dbReference>